<sequence>MTFRPRKGNYITQRRGRYYYRRMIPVQFQNLFTKKVWMIALEGQNDTDRATEAQGIADRHNRQMRMVQMVDVGEATKLAADAVVMRIDLSPNDLPPGAPAPVPARFYRDGRIVETTKYAVTDDPAQRRAAEGEGFFVVSQEEARAQIELQQQMKAYDAAKTSEQAELSDLKAELAAGKVEAASRVSGETVLSILPRWRDREKQAPTTWKKHLQYAREFAEFHTGDDGDLYLSDVTKRHVQEYVEHAQTLTYRGAPLSPTSIAKRLDSVRALLAFAASVDEIDHNPATGVKPPKDTRPKTSRSWKSFEREEIQKLVKESTDLWSGRRNSKQPGRKEDLATALQCLIWSGARPEEICQLRREDIDLSTSAMHITNDETSDDARARLTKNDSSIRTVPIHSRLQPTLSEHLRRHNSTLLFPSFAPEPTPAELKEEERTGRLEIKGRYARPLSREWTDNLRELIAPNEPRKVLYSLRHSWAAESRRTGMPEHVRNALMGHADDNRHASRYGGDIEWLEVKREHVERMICV</sequence>
<dbReference type="InterPro" id="IPR013762">
    <property type="entry name" value="Integrase-like_cat_sf"/>
</dbReference>
<dbReference type="GO" id="GO:0003677">
    <property type="term" value="F:DNA binding"/>
    <property type="evidence" value="ECO:0007669"/>
    <property type="project" value="UniProtKB-KW"/>
</dbReference>
<accession>A0A0F9U192</accession>
<dbReference type="Gene3D" id="1.10.443.10">
    <property type="entry name" value="Intergrase catalytic core"/>
    <property type="match status" value="1"/>
</dbReference>
<dbReference type="Gene3D" id="1.10.150.130">
    <property type="match status" value="1"/>
</dbReference>
<proteinExistence type="predicted"/>
<evidence type="ECO:0000256" key="3">
    <source>
        <dbReference type="SAM" id="MobiDB-lite"/>
    </source>
</evidence>
<organism evidence="6">
    <name type="scientific">marine sediment metagenome</name>
    <dbReference type="NCBI Taxonomy" id="412755"/>
    <lineage>
        <taxon>unclassified sequences</taxon>
        <taxon>metagenomes</taxon>
        <taxon>ecological metagenomes</taxon>
    </lineage>
</organism>
<protein>
    <recommendedName>
        <fullName evidence="7">Tyr recombinase domain-containing protein</fullName>
    </recommendedName>
</protein>
<feature type="domain" description="Tyr recombinase" evidence="4">
    <location>
        <begin position="301"/>
        <end position="520"/>
    </location>
</feature>
<feature type="region of interest" description="Disordered" evidence="3">
    <location>
        <begin position="284"/>
        <end position="303"/>
    </location>
</feature>
<name>A0A0F9U192_9ZZZZ</name>
<dbReference type="PANTHER" id="PTHR30349">
    <property type="entry name" value="PHAGE INTEGRASE-RELATED"/>
    <property type="match status" value="1"/>
</dbReference>
<comment type="caution">
    <text evidence="6">The sequence shown here is derived from an EMBL/GenBank/DDBJ whole genome shotgun (WGS) entry which is preliminary data.</text>
</comment>
<feature type="domain" description="Core-binding (CB)" evidence="5">
    <location>
        <begin position="188"/>
        <end position="276"/>
    </location>
</feature>
<dbReference type="SUPFAM" id="SSF56349">
    <property type="entry name" value="DNA breaking-rejoining enzymes"/>
    <property type="match status" value="1"/>
</dbReference>
<dbReference type="Pfam" id="PF00589">
    <property type="entry name" value="Phage_integrase"/>
    <property type="match status" value="1"/>
</dbReference>
<dbReference type="PROSITE" id="PS51898">
    <property type="entry name" value="TYR_RECOMBINASE"/>
    <property type="match status" value="1"/>
</dbReference>
<dbReference type="AlphaFoldDB" id="A0A0F9U192"/>
<dbReference type="InterPro" id="IPR050090">
    <property type="entry name" value="Tyrosine_recombinase_XerCD"/>
</dbReference>
<evidence type="ECO:0000256" key="2">
    <source>
        <dbReference type="ARBA" id="ARBA00023172"/>
    </source>
</evidence>
<dbReference type="PROSITE" id="PS51900">
    <property type="entry name" value="CB"/>
    <property type="match status" value="1"/>
</dbReference>
<dbReference type="EMBL" id="LAZR01000160">
    <property type="protein sequence ID" value="KKN85299.1"/>
    <property type="molecule type" value="Genomic_DNA"/>
</dbReference>
<dbReference type="InterPro" id="IPR044068">
    <property type="entry name" value="CB"/>
</dbReference>
<dbReference type="PANTHER" id="PTHR30349:SF88">
    <property type="entry name" value="BLL1584 PROTEIN"/>
    <property type="match status" value="1"/>
</dbReference>
<dbReference type="GO" id="GO:0006310">
    <property type="term" value="P:DNA recombination"/>
    <property type="evidence" value="ECO:0007669"/>
    <property type="project" value="UniProtKB-KW"/>
</dbReference>
<dbReference type="InterPro" id="IPR010998">
    <property type="entry name" value="Integrase_recombinase_N"/>
</dbReference>
<keyword evidence="1" id="KW-0238">DNA-binding</keyword>
<evidence type="ECO:0000259" key="5">
    <source>
        <dbReference type="PROSITE" id="PS51900"/>
    </source>
</evidence>
<dbReference type="GO" id="GO:0015074">
    <property type="term" value="P:DNA integration"/>
    <property type="evidence" value="ECO:0007669"/>
    <property type="project" value="InterPro"/>
</dbReference>
<evidence type="ECO:0008006" key="7">
    <source>
        <dbReference type="Google" id="ProtNLM"/>
    </source>
</evidence>
<gene>
    <name evidence="6" type="ORF">LCGC14_0279560</name>
</gene>
<dbReference type="InterPro" id="IPR002104">
    <property type="entry name" value="Integrase_catalytic"/>
</dbReference>
<dbReference type="InterPro" id="IPR011010">
    <property type="entry name" value="DNA_brk_join_enz"/>
</dbReference>
<reference evidence="6" key="1">
    <citation type="journal article" date="2015" name="Nature">
        <title>Complex archaea that bridge the gap between prokaryotes and eukaryotes.</title>
        <authorList>
            <person name="Spang A."/>
            <person name="Saw J.H."/>
            <person name="Jorgensen S.L."/>
            <person name="Zaremba-Niedzwiedzka K."/>
            <person name="Martijn J."/>
            <person name="Lind A.E."/>
            <person name="van Eijk R."/>
            <person name="Schleper C."/>
            <person name="Guy L."/>
            <person name="Ettema T.J."/>
        </authorList>
    </citation>
    <scope>NUCLEOTIDE SEQUENCE</scope>
</reference>
<evidence type="ECO:0000256" key="1">
    <source>
        <dbReference type="ARBA" id="ARBA00023125"/>
    </source>
</evidence>
<keyword evidence="2" id="KW-0233">DNA recombination</keyword>
<evidence type="ECO:0000259" key="4">
    <source>
        <dbReference type="PROSITE" id="PS51898"/>
    </source>
</evidence>
<evidence type="ECO:0000313" key="6">
    <source>
        <dbReference type="EMBL" id="KKN85299.1"/>
    </source>
</evidence>
<dbReference type="InterPro" id="IPR025269">
    <property type="entry name" value="SAM-like_dom"/>
</dbReference>
<dbReference type="Pfam" id="PF13102">
    <property type="entry name" value="Phage_int_SAM_5"/>
    <property type="match status" value="1"/>
</dbReference>